<sequence>MSQPARTHEEIESQIREIQAKKASLNTENGEESDGRISMSLSKAAMDSDIY</sequence>
<name>A0A7R9Q0L2_9ACAR</name>
<gene>
    <name evidence="2" type="ORF">OSB1V03_LOCUS21441</name>
    <name evidence="1" type="ORF">OSB1V03_LOCUS8234</name>
</gene>
<organism evidence="1">
    <name type="scientific">Medioppia subpectinata</name>
    <dbReference type="NCBI Taxonomy" id="1979941"/>
    <lineage>
        <taxon>Eukaryota</taxon>
        <taxon>Metazoa</taxon>
        <taxon>Ecdysozoa</taxon>
        <taxon>Arthropoda</taxon>
        <taxon>Chelicerata</taxon>
        <taxon>Arachnida</taxon>
        <taxon>Acari</taxon>
        <taxon>Acariformes</taxon>
        <taxon>Sarcoptiformes</taxon>
        <taxon>Oribatida</taxon>
        <taxon>Brachypylina</taxon>
        <taxon>Oppioidea</taxon>
        <taxon>Oppiidae</taxon>
        <taxon>Medioppia</taxon>
    </lineage>
</organism>
<dbReference type="Proteomes" id="UP000759131">
    <property type="component" value="Unassembled WGS sequence"/>
</dbReference>
<accession>A0A7R9Q0L2</accession>
<keyword evidence="3" id="KW-1185">Reference proteome</keyword>
<reference evidence="1" key="1">
    <citation type="submission" date="2020-11" db="EMBL/GenBank/DDBJ databases">
        <authorList>
            <person name="Tran Van P."/>
        </authorList>
    </citation>
    <scope>NUCLEOTIDE SEQUENCE</scope>
</reference>
<evidence type="ECO:0000313" key="2">
    <source>
        <dbReference type="EMBL" id="CAD7647433.1"/>
    </source>
</evidence>
<protein>
    <submittedName>
        <fullName evidence="1">Uncharacterized protein</fullName>
    </submittedName>
</protein>
<dbReference type="OrthoDB" id="6413717at2759"/>
<proteinExistence type="predicted"/>
<evidence type="ECO:0000313" key="3">
    <source>
        <dbReference type="Proteomes" id="UP000759131"/>
    </source>
</evidence>
<dbReference type="EMBL" id="OC894435">
    <property type="protein sequence ID" value="CAD7647433.1"/>
    <property type="molecule type" value="Genomic_DNA"/>
</dbReference>
<dbReference type="EMBL" id="OC859645">
    <property type="protein sequence ID" value="CAD7627809.1"/>
    <property type="molecule type" value="Genomic_DNA"/>
</dbReference>
<evidence type="ECO:0000313" key="1">
    <source>
        <dbReference type="EMBL" id="CAD7627809.1"/>
    </source>
</evidence>
<feature type="non-terminal residue" evidence="1">
    <location>
        <position position="1"/>
    </location>
</feature>
<dbReference type="EMBL" id="CAJPIZ010005070">
    <property type="protein sequence ID" value="CAG2108239.1"/>
    <property type="molecule type" value="Genomic_DNA"/>
</dbReference>
<dbReference type="AlphaFoldDB" id="A0A7R9Q0L2"/>
<dbReference type="EMBL" id="CAJPIZ010039860">
    <property type="protein sequence ID" value="CAG2121495.1"/>
    <property type="molecule type" value="Genomic_DNA"/>
</dbReference>